<dbReference type="Pfam" id="PF00691">
    <property type="entry name" value="OmpA"/>
    <property type="match status" value="1"/>
</dbReference>
<dbReference type="PANTHER" id="PTHR30329:SF21">
    <property type="entry name" value="LIPOPROTEIN YIAD-RELATED"/>
    <property type="match status" value="1"/>
</dbReference>
<dbReference type="InterPro" id="IPR006664">
    <property type="entry name" value="OMP_bac"/>
</dbReference>
<evidence type="ECO:0000256" key="3">
    <source>
        <dbReference type="ARBA" id="ARBA00023237"/>
    </source>
</evidence>
<dbReference type="InterPro" id="IPR050330">
    <property type="entry name" value="Bact_OuterMem_StrucFunc"/>
</dbReference>
<dbReference type="EMBL" id="JABTCG010000002">
    <property type="protein sequence ID" value="MBD0850194.1"/>
    <property type="molecule type" value="Genomic_DNA"/>
</dbReference>
<gene>
    <name evidence="8" type="ORF">HPE63_05885</name>
</gene>
<dbReference type="CDD" id="cd07185">
    <property type="entry name" value="OmpA_C-like"/>
    <property type="match status" value="1"/>
</dbReference>
<evidence type="ECO:0000256" key="5">
    <source>
        <dbReference type="SAM" id="MobiDB-lite"/>
    </source>
</evidence>
<keyword evidence="9" id="KW-1185">Reference proteome</keyword>
<evidence type="ECO:0000256" key="2">
    <source>
        <dbReference type="ARBA" id="ARBA00023136"/>
    </source>
</evidence>
<dbReference type="InterPro" id="IPR006665">
    <property type="entry name" value="OmpA-like"/>
</dbReference>
<dbReference type="SUPFAM" id="SSF103088">
    <property type="entry name" value="OmpA-like"/>
    <property type="match status" value="1"/>
</dbReference>
<comment type="subcellular location">
    <subcellularLocation>
        <location evidence="1">Cell outer membrane</location>
    </subcellularLocation>
</comment>
<comment type="caution">
    <text evidence="8">The sequence shown here is derived from an EMBL/GenBank/DDBJ whole genome shotgun (WGS) entry which is preliminary data.</text>
</comment>
<reference evidence="8 9" key="1">
    <citation type="submission" date="2020-05" db="EMBL/GenBank/DDBJ databases">
        <title>The draft genome sequence of Maribacter arenosus CAU 1321.</title>
        <authorList>
            <person name="Mu L."/>
        </authorList>
    </citation>
    <scope>NUCLEOTIDE SEQUENCE [LARGE SCALE GENOMIC DNA]</scope>
    <source>
        <strain evidence="8 9">CAU 1321</strain>
    </source>
</reference>
<keyword evidence="2 4" id="KW-0472">Membrane</keyword>
<evidence type="ECO:0000256" key="4">
    <source>
        <dbReference type="PROSITE-ProRule" id="PRU00473"/>
    </source>
</evidence>
<dbReference type="PANTHER" id="PTHR30329">
    <property type="entry name" value="STATOR ELEMENT OF FLAGELLAR MOTOR COMPLEX"/>
    <property type="match status" value="1"/>
</dbReference>
<dbReference type="InterPro" id="IPR036737">
    <property type="entry name" value="OmpA-like_sf"/>
</dbReference>
<dbReference type="Proteomes" id="UP000598350">
    <property type="component" value="Unassembled WGS sequence"/>
</dbReference>
<keyword evidence="3" id="KW-0998">Cell outer membrane</keyword>
<accession>A0ABR7V955</accession>
<evidence type="ECO:0000313" key="9">
    <source>
        <dbReference type="Proteomes" id="UP000598350"/>
    </source>
</evidence>
<feature type="chain" id="PRO_5045164739" evidence="6">
    <location>
        <begin position="23"/>
        <end position="395"/>
    </location>
</feature>
<name>A0ABR7V955_9FLAO</name>
<keyword evidence="6" id="KW-0732">Signal</keyword>
<feature type="region of interest" description="Disordered" evidence="5">
    <location>
        <begin position="40"/>
        <end position="77"/>
    </location>
</feature>
<evidence type="ECO:0000256" key="1">
    <source>
        <dbReference type="ARBA" id="ARBA00004442"/>
    </source>
</evidence>
<organism evidence="8 9">
    <name type="scientific">Maribacter arenosus</name>
    <dbReference type="NCBI Taxonomy" id="1854708"/>
    <lineage>
        <taxon>Bacteria</taxon>
        <taxon>Pseudomonadati</taxon>
        <taxon>Bacteroidota</taxon>
        <taxon>Flavobacteriia</taxon>
        <taxon>Flavobacteriales</taxon>
        <taxon>Flavobacteriaceae</taxon>
        <taxon>Maribacter</taxon>
    </lineage>
</organism>
<sequence>MKKLLIFLIASLFLQGPTMLNAQILGKLKKKVEKKIEKEVDKTLDEESEDVQKEEKKEQEVNTQEETHGQTKESVASQEPQLVWAKYDFVSGDKVIFEDNHENEENGEFPSRWDLKQGTVENAEFGGEKVIMFRGGQPMIIPYLKNPEKDYLPDIFTIEFDLYNSDRNGFTVYFYDRKNQRPPITYTANLNIHPEFMELRPAKSNIPDKGSIQNKWAHIAIAYTNGKMKAYIDETRLINIPHLDYNPTGISLHAYFANDTRRYYIKNFRLAEGGVKYYDRFLQDGKIVSNGIRFDVNKATMKPESMGVINEIVKLMKEHPEIKFSVEGHTDSDGESDFNQKLSEERAKTVVKQIISLGIVDNRLVAKGFGEGKPIDTNETQEGKANNRRVEFVKM</sequence>
<dbReference type="RefSeq" id="WP_188313333.1">
    <property type="nucleotide sequence ID" value="NZ_JABTCG010000002.1"/>
</dbReference>
<feature type="signal peptide" evidence="6">
    <location>
        <begin position="1"/>
        <end position="22"/>
    </location>
</feature>
<proteinExistence type="predicted"/>
<evidence type="ECO:0000313" key="8">
    <source>
        <dbReference type="EMBL" id="MBD0850194.1"/>
    </source>
</evidence>
<evidence type="ECO:0000259" key="7">
    <source>
        <dbReference type="PROSITE" id="PS51123"/>
    </source>
</evidence>
<dbReference type="PRINTS" id="PR01021">
    <property type="entry name" value="OMPADOMAIN"/>
</dbReference>
<dbReference type="PROSITE" id="PS51123">
    <property type="entry name" value="OMPA_2"/>
    <property type="match status" value="1"/>
</dbReference>
<evidence type="ECO:0000256" key="6">
    <source>
        <dbReference type="SAM" id="SignalP"/>
    </source>
</evidence>
<protein>
    <submittedName>
        <fullName evidence="8">OmpA family protein</fullName>
    </submittedName>
</protein>
<feature type="compositionally biased region" description="Basic and acidic residues" evidence="5">
    <location>
        <begin position="40"/>
        <end position="71"/>
    </location>
</feature>
<dbReference type="Gene3D" id="3.30.1330.60">
    <property type="entry name" value="OmpA-like domain"/>
    <property type="match status" value="1"/>
</dbReference>
<feature type="domain" description="OmpA-like" evidence="7">
    <location>
        <begin position="283"/>
        <end position="395"/>
    </location>
</feature>